<accession>A0A8J7GMK5</accession>
<comment type="caution">
    <text evidence="2">The sequence shown here is derived from an EMBL/GenBank/DDBJ whole genome shotgun (WGS) entry which is preliminary data.</text>
</comment>
<proteinExistence type="predicted"/>
<dbReference type="Pfam" id="PF19757">
    <property type="entry name" value="DUF6244"/>
    <property type="match status" value="1"/>
</dbReference>
<dbReference type="AlphaFoldDB" id="A0A8J7GMK5"/>
<sequence>MTTTAEILTPLSGAGTEIDEAKTHSAAGRDHADRVFQQARGQGLHGVATSMMQVIAAFDEVTASLITAGTSIRDAEIPVNEIVAGMTPKEVKDRLTKSINAIDRARDAIIATNNPLAEAQRTVRHALDGGEPGPLLGFIQMVDDAAGRAQGQTAKAKTSAQGQIPQASSLGN</sequence>
<feature type="region of interest" description="Disordered" evidence="1">
    <location>
        <begin position="149"/>
        <end position="172"/>
    </location>
</feature>
<name>A0A8J7GMK5_9ACTN</name>
<reference evidence="2" key="1">
    <citation type="submission" date="2020-11" db="EMBL/GenBank/DDBJ databases">
        <title>Sequencing the genomes of 1000 actinobacteria strains.</title>
        <authorList>
            <person name="Klenk H.-P."/>
        </authorList>
    </citation>
    <scope>NUCLEOTIDE SEQUENCE</scope>
    <source>
        <strain evidence="2">DSM 45356</strain>
    </source>
</reference>
<dbReference type="Proteomes" id="UP000622552">
    <property type="component" value="Unassembled WGS sequence"/>
</dbReference>
<dbReference type="InterPro" id="IPR046211">
    <property type="entry name" value="DUF6244"/>
</dbReference>
<keyword evidence="3" id="KW-1185">Reference proteome</keyword>
<protein>
    <submittedName>
        <fullName evidence="2">Uncharacterized protein</fullName>
    </submittedName>
</protein>
<dbReference type="EMBL" id="JADOUF010000001">
    <property type="protein sequence ID" value="MBG6138335.1"/>
    <property type="molecule type" value="Genomic_DNA"/>
</dbReference>
<feature type="compositionally biased region" description="Polar residues" evidence="1">
    <location>
        <begin position="150"/>
        <end position="172"/>
    </location>
</feature>
<dbReference type="RefSeq" id="WP_197005109.1">
    <property type="nucleotide sequence ID" value="NZ_BONS01000017.1"/>
</dbReference>
<gene>
    <name evidence="2" type="ORF">IW245_004529</name>
</gene>
<evidence type="ECO:0000256" key="1">
    <source>
        <dbReference type="SAM" id="MobiDB-lite"/>
    </source>
</evidence>
<evidence type="ECO:0000313" key="3">
    <source>
        <dbReference type="Proteomes" id="UP000622552"/>
    </source>
</evidence>
<organism evidence="2 3">
    <name type="scientific">Longispora fulva</name>
    <dbReference type="NCBI Taxonomy" id="619741"/>
    <lineage>
        <taxon>Bacteria</taxon>
        <taxon>Bacillati</taxon>
        <taxon>Actinomycetota</taxon>
        <taxon>Actinomycetes</taxon>
        <taxon>Micromonosporales</taxon>
        <taxon>Micromonosporaceae</taxon>
        <taxon>Longispora</taxon>
    </lineage>
</organism>
<evidence type="ECO:0000313" key="2">
    <source>
        <dbReference type="EMBL" id="MBG6138335.1"/>
    </source>
</evidence>